<evidence type="ECO:0000313" key="1">
    <source>
        <dbReference type="EMBL" id="KAF2427561.1"/>
    </source>
</evidence>
<dbReference type="Proteomes" id="UP000800235">
    <property type="component" value="Unassembled WGS sequence"/>
</dbReference>
<organism evidence="1 2">
    <name type="scientific">Tothia fuscella</name>
    <dbReference type="NCBI Taxonomy" id="1048955"/>
    <lineage>
        <taxon>Eukaryota</taxon>
        <taxon>Fungi</taxon>
        <taxon>Dikarya</taxon>
        <taxon>Ascomycota</taxon>
        <taxon>Pezizomycotina</taxon>
        <taxon>Dothideomycetes</taxon>
        <taxon>Pleosporomycetidae</taxon>
        <taxon>Venturiales</taxon>
        <taxon>Cylindrosympodiaceae</taxon>
        <taxon>Tothia</taxon>
    </lineage>
</organism>
<evidence type="ECO:0000313" key="2">
    <source>
        <dbReference type="Proteomes" id="UP000800235"/>
    </source>
</evidence>
<protein>
    <submittedName>
        <fullName evidence="1">Uncharacterized protein</fullName>
    </submittedName>
</protein>
<name>A0A9P4NMA9_9PEZI</name>
<accession>A0A9P4NMA9</accession>
<proteinExistence type="predicted"/>
<gene>
    <name evidence="1" type="ORF">EJ08DRAFT_637284</name>
</gene>
<reference evidence="1" key="1">
    <citation type="journal article" date="2020" name="Stud. Mycol.">
        <title>101 Dothideomycetes genomes: a test case for predicting lifestyles and emergence of pathogens.</title>
        <authorList>
            <person name="Haridas S."/>
            <person name="Albert R."/>
            <person name="Binder M."/>
            <person name="Bloem J."/>
            <person name="Labutti K."/>
            <person name="Salamov A."/>
            <person name="Andreopoulos B."/>
            <person name="Baker S."/>
            <person name="Barry K."/>
            <person name="Bills G."/>
            <person name="Bluhm B."/>
            <person name="Cannon C."/>
            <person name="Castanera R."/>
            <person name="Culley D."/>
            <person name="Daum C."/>
            <person name="Ezra D."/>
            <person name="Gonzalez J."/>
            <person name="Henrissat B."/>
            <person name="Kuo A."/>
            <person name="Liang C."/>
            <person name="Lipzen A."/>
            <person name="Lutzoni F."/>
            <person name="Magnuson J."/>
            <person name="Mondo S."/>
            <person name="Nolan M."/>
            <person name="Ohm R."/>
            <person name="Pangilinan J."/>
            <person name="Park H.-J."/>
            <person name="Ramirez L."/>
            <person name="Alfaro M."/>
            <person name="Sun H."/>
            <person name="Tritt A."/>
            <person name="Yoshinaga Y."/>
            <person name="Zwiers L.-H."/>
            <person name="Turgeon B."/>
            <person name="Goodwin S."/>
            <person name="Spatafora J."/>
            <person name="Crous P."/>
            <person name="Grigoriev I."/>
        </authorList>
    </citation>
    <scope>NUCLEOTIDE SEQUENCE</scope>
    <source>
        <strain evidence="1">CBS 130266</strain>
    </source>
</reference>
<dbReference type="OrthoDB" id="3511549at2759"/>
<keyword evidence="2" id="KW-1185">Reference proteome</keyword>
<sequence>MGEVQVTKSAELVASGGQTEGMIRMNAITDLSDQLCGTCKPHGSPIRQLY</sequence>
<dbReference type="EMBL" id="MU007059">
    <property type="protein sequence ID" value="KAF2427561.1"/>
    <property type="molecule type" value="Genomic_DNA"/>
</dbReference>
<comment type="caution">
    <text evidence="1">The sequence shown here is derived from an EMBL/GenBank/DDBJ whole genome shotgun (WGS) entry which is preliminary data.</text>
</comment>
<dbReference type="AlphaFoldDB" id="A0A9P4NMA9"/>